<dbReference type="SUPFAM" id="SSF53850">
    <property type="entry name" value="Periplasmic binding protein-like II"/>
    <property type="match status" value="1"/>
</dbReference>
<dbReference type="CDD" id="cd08417">
    <property type="entry name" value="PBP2_Nitroaromatics_like"/>
    <property type="match status" value="1"/>
</dbReference>
<dbReference type="Proteomes" id="UP000199435">
    <property type="component" value="Unassembled WGS sequence"/>
</dbReference>
<name>A0A1C3V5N2_9HYPH</name>
<sequence length="332" mass="36557">MADGPRRNKREVLVNQLDLNLLRVFDALMAERNVNRAAIRIGRTQSAVSHALGKLRSMVGDDLFVRTEGRMEPTAVASELAAIVTPSLTAIFATLNQQINFDPGRSTRAFRIGISDYTAIGFLPLFTRRFVEVAPGAKLNFLHTHNASAKAMILSRELDCAVLGNFTLDHFELRSLVLSEDVNLCAAWSGNDLLSKGLTLDTYVAAPHLQVSIDGLSEGVADKALAAMGRSRKVQATIPHYQTAPWVIRGTNLMSIVGSRVLLTLDPASETLMLEPPIPLPRVAISMIYNRQSEADPGHKWLRDLVVSVSDELDFSMNTLLTDIHQRYRAKS</sequence>
<evidence type="ECO:0000256" key="4">
    <source>
        <dbReference type="ARBA" id="ARBA00023125"/>
    </source>
</evidence>
<keyword evidence="5" id="KW-0010">Activator</keyword>
<dbReference type="SUPFAM" id="SSF46785">
    <property type="entry name" value="Winged helix' DNA-binding domain"/>
    <property type="match status" value="1"/>
</dbReference>
<keyword evidence="2" id="KW-0536">Nodulation</keyword>
<organism evidence="8 9">
    <name type="scientific">Rhizobium miluonense</name>
    <dbReference type="NCBI Taxonomy" id="411945"/>
    <lineage>
        <taxon>Bacteria</taxon>
        <taxon>Pseudomonadati</taxon>
        <taxon>Pseudomonadota</taxon>
        <taxon>Alphaproteobacteria</taxon>
        <taxon>Hyphomicrobiales</taxon>
        <taxon>Rhizobiaceae</taxon>
        <taxon>Rhizobium/Agrobacterium group</taxon>
        <taxon>Rhizobium</taxon>
    </lineage>
</organism>
<keyword evidence="3" id="KW-0805">Transcription regulation</keyword>
<protein>
    <submittedName>
        <fullName evidence="8">DNA-binding transcriptional regulator, LysR family</fullName>
    </submittedName>
</protein>
<evidence type="ECO:0000256" key="6">
    <source>
        <dbReference type="ARBA" id="ARBA00023163"/>
    </source>
</evidence>
<accession>A0A1C3V5N2</accession>
<dbReference type="PANTHER" id="PTHR30118">
    <property type="entry name" value="HTH-TYPE TRANSCRIPTIONAL REGULATOR LEUO-RELATED"/>
    <property type="match status" value="1"/>
</dbReference>
<dbReference type="OrthoDB" id="7506954at2"/>
<dbReference type="InterPro" id="IPR050389">
    <property type="entry name" value="LysR-type_TF"/>
</dbReference>
<evidence type="ECO:0000259" key="7">
    <source>
        <dbReference type="PROSITE" id="PS50931"/>
    </source>
</evidence>
<evidence type="ECO:0000313" key="9">
    <source>
        <dbReference type="Proteomes" id="UP000199435"/>
    </source>
</evidence>
<dbReference type="PANTHER" id="PTHR30118:SF15">
    <property type="entry name" value="TRANSCRIPTIONAL REGULATORY PROTEIN"/>
    <property type="match status" value="1"/>
</dbReference>
<evidence type="ECO:0000256" key="2">
    <source>
        <dbReference type="ARBA" id="ARBA00022458"/>
    </source>
</evidence>
<dbReference type="InterPro" id="IPR005119">
    <property type="entry name" value="LysR_subst-bd"/>
</dbReference>
<reference evidence="9" key="1">
    <citation type="submission" date="2016-08" db="EMBL/GenBank/DDBJ databases">
        <authorList>
            <person name="Varghese N."/>
            <person name="Submissions Spin"/>
        </authorList>
    </citation>
    <scope>NUCLEOTIDE SEQUENCE [LARGE SCALE GENOMIC DNA]</scope>
    <source>
        <strain evidence="9">HAMBI 2971</strain>
    </source>
</reference>
<dbReference type="InterPro" id="IPR037402">
    <property type="entry name" value="YidZ_PBP2"/>
</dbReference>
<dbReference type="Gene3D" id="3.40.190.10">
    <property type="entry name" value="Periplasmic binding protein-like II"/>
    <property type="match status" value="2"/>
</dbReference>
<evidence type="ECO:0000256" key="1">
    <source>
        <dbReference type="ARBA" id="ARBA00009437"/>
    </source>
</evidence>
<dbReference type="InterPro" id="IPR000847">
    <property type="entry name" value="LysR_HTH_N"/>
</dbReference>
<keyword evidence="9" id="KW-1185">Reference proteome</keyword>
<gene>
    <name evidence="8" type="ORF">GA0061102_100918</name>
</gene>
<proteinExistence type="inferred from homology"/>
<comment type="similarity">
    <text evidence="1">Belongs to the LysR transcriptional regulatory family.</text>
</comment>
<dbReference type="Gene3D" id="1.10.10.10">
    <property type="entry name" value="Winged helix-like DNA-binding domain superfamily/Winged helix DNA-binding domain"/>
    <property type="match status" value="1"/>
</dbReference>
<feature type="domain" description="HTH lysR-type" evidence="7">
    <location>
        <begin position="17"/>
        <end position="74"/>
    </location>
</feature>
<dbReference type="AlphaFoldDB" id="A0A1C3V5N2"/>
<keyword evidence="4 8" id="KW-0238">DNA-binding</keyword>
<dbReference type="Pfam" id="PF03466">
    <property type="entry name" value="LysR_substrate"/>
    <property type="match status" value="1"/>
</dbReference>
<dbReference type="EMBL" id="FMAH01000009">
    <property type="protein sequence ID" value="SCB23023.1"/>
    <property type="molecule type" value="Genomic_DNA"/>
</dbReference>
<dbReference type="Pfam" id="PF00126">
    <property type="entry name" value="HTH_1"/>
    <property type="match status" value="1"/>
</dbReference>
<dbReference type="RefSeq" id="WP_092846631.1">
    <property type="nucleotide sequence ID" value="NZ_FMAH01000009.1"/>
</dbReference>
<dbReference type="InterPro" id="IPR036390">
    <property type="entry name" value="WH_DNA-bd_sf"/>
</dbReference>
<keyword evidence="6" id="KW-0804">Transcription</keyword>
<dbReference type="GO" id="GO:0003677">
    <property type="term" value="F:DNA binding"/>
    <property type="evidence" value="ECO:0007669"/>
    <property type="project" value="UniProtKB-KW"/>
</dbReference>
<evidence type="ECO:0000313" key="8">
    <source>
        <dbReference type="EMBL" id="SCB23023.1"/>
    </source>
</evidence>
<dbReference type="PROSITE" id="PS50931">
    <property type="entry name" value="HTH_LYSR"/>
    <property type="match status" value="1"/>
</dbReference>
<evidence type="ECO:0000256" key="3">
    <source>
        <dbReference type="ARBA" id="ARBA00023015"/>
    </source>
</evidence>
<dbReference type="InterPro" id="IPR036388">
    <property type="entry name" value="WH-like_DNA-bd_sf"/>
</dbReference>
<dbReference type="GO" id="GO:0003700">
    <property type="term" value="F:DNA-binding transcription factor activity"/>
    <property type="evidence" value="ECO:0007669"/>
    <property type="project" value="InterPro"/>
</dbReference>
<evidence type="ECO:0000256" key="5">
    <source>
        <dbReference type="ARBA" id="ARBA00023159"/>
    </source>
</evidence>